<sequence>MPHVLRIIPSGEACAQPLALSPNMVDVHAVNCRLAQAAHSVRAAMRSLGGGRESQDSSHKAILAMSEIIDLLYQIREQLSSDEKWTIAQARLNALEELLNSFEITIATMEINFQPGGVGSRVYRKGLLEQTFIQRLEQYRMAFLVAMQPDSREKAAMEHQLRTSIRTFRDLEPEWLRQYPFCGEDFHCITSPVTSRNLMKFTGMCNRREQGTCQWIFQEESYKAWLFGSYRTLYFIGPAGAGKTFMAASVTENLRNTFALSDVAVVFLFCEDEKEDSPRSSISILENFLAQLVHRRGAASHTTAALYESEEFLRGQASAKAYQSAIRAEVNHFSKVFVIIDGLDSFGEKDRILNRFHKLPEHAQLLITLREARHEKDVCIPIMASQRDLETYIDARLGRDSGLTALLEQYPPEYELRDAVIAQVALRSRGLFLLAQLHMDLLSRCPDASVLQTTLLHLPNTLNDAYAESMKQLASHNLHASRCISWTLYAYRPLTVAELEYAVFFEPQNGAAQKQPSSFEHILYVETAGILIVDQITTTVHLVHRTAKEYLTGAAARVFFPTARKHIAETCLTVIASDEVVDDFYLNHRATPKISNSSLLAYAATYWGDHVRELPEEEQTTQVLIGTFLNKLCWRRPPIYEDYSEDDTDIFPELGLARYYPDWSALHVLAYFGITTKAKRLIEKGADVNANDNALGLTPLHCAAHRGHEEMVELLLDSKANINATSNEGYTAMHLAAEQGQRRIMRLLLSRRANSRTANRKGVTALHLAVGTALDEATVPLLIKSRSDMDAQNALTGNTTLHIAIELRRPRILLFLLEKGANLNVFNKQGLTPLQLAAKLDNCEALTMLLEKGSKVDFCSLTGLTALHIAAMENNWIAFDILIVGGADINTWDEDGETLLHKQARQASRSTVASHLLEQGANIEARTSQGYTPLQCAAMDGNKKMFFFLLDNGAKVDVETPKGETLLHITPPSSQDCLDILMTLLNMELDVSAISINGWTPLHQTVIMGTGAPDIEFDKTSEYIDLLLSHGADINAAAESPKGEAPLHLAAIATMQRPSLVSYLVSRGASVNCTTSEGKTPLHLAAEQGRNSIFQALLTAGADLTIKVPNPTTDDEEDSDDGDTPLDIARKHPLSSHWFDETGNLQLSVTGSQCGSLATPIEELDTDSESDGETHRSTSASVGDGESQWGSVVSTQVASTLSGA</sequence>
<dbReference type="SUPFAM" id="SSF52540">
    <property type="entry name" value="P-loop containing nucleoside triphosphate hydrolases"/>
    <property type="match status" value="1"/>
</dbReference>
<dbReference type="AlphaFoldDB" id="A0A7R7W0V2"/>
<dbReference type="PANTHER" id="PTHR24189">
    <property type="entry name" value="MYOTROPHIN"/>
    <property type="match status" value="1"/>
</dbReference>
<keyword evidence="7" id="KW-1185">Reference proteome</keyword>
<dbReference type="InterPro" id="IPR054471">
    <property type="entry name" value="GPIID_WHD"/>
</dbReference>
<dbReference type="InterPro" id="IPR056884">
    <property type="entry name" value="NPHP3-like_N"/>
</dbReference>
<dbReference type="Gene3D" id="1.25.40.20">
    <property type="entry name" value="Ankyrin repeat-containing domain"/>
    <property type="match status" value="4"/>
</dbReference>
<evidence type="ECO:0008006" key="8">
    <source>
        <dbReference type="Google" id="ProtNLM"/>
    </source>
</evidence>
<dbReference type="RefSeq" id="XP_041538068.1">
    <property type="nucleotide sequence ID" value="XM_041683822.1"/>
</dbReference>
<feature type="compositionally biased region" description="Acidic residues" evidence="3">
    <location>
        <begin position="1113"/>
        <end position="1124"/>
    </location>
</feature>
<proteinExistence type="predicted"/>
<evidence type="ECO:0000256" key="3">
    <source>
        <dbReference type="SAM" id="MobiDB-lite"/>
    </source>
</evidence>
<feature type="domain" description="Nephrocystin 3-like N-terminal" evidence="5">
    <location>
        <begin position="211"/>
        <end position="364"/>
    </location>
</feature>
<evidence type="ECO:0000259" key="5">
    <source>
        <dbReference type="Pfam" id="PF24883"/>
    </source>
</evidence>
<dbReference type="SMART" id="SM00248">
    <property type="entry name" value="ANK"/>
    <property type="match status" value="12"/>
</dbReference>
<dbReference type="InterPro" id="IPR002110">
    <property type="entry name" value="Ankyrin_rpt"/>
</dbReference>
<protein>
    <recommendedName>
        <fullName evidence="8">NACHT and Ankyrin domain protein</fullName>
    </recommendedName>
</protein>
<evidence type="ECO:0000259" key="4">
    <source>
        <dbReference type="Pfam" id="PF22939"/>
    </source>
</evidence>
<organism evidence="6 7">
    <name type="scientific">Aspergillus kawachii</name>
    <name type="common">White koji mold</name>
    <name type="synonym">Aspergillus awamori var. kawachi</name>
    <dbReference type="NCBI Taxonomy" id="1069201"/>
    <lineage>
        <taxon>Eukaryota</taxon>
        <taxon>Fungi</taxon>
        <taxon>Dikarya</taxon>
        <taxon>Ascomycota</taxon>
        <taxon>Pezizomycotina</taxon>
        <taxon>Eurotiomycetes</taxon>
        <taxon>Eurotiomycetidae</taxon>
        <taxon>Eurotiales</taxon>
        <taxon>Aspergillaceae</taxon>
        <taxon>Aspergillus</taxon>
        <taxon>Aspergillus subgen. Circumdati</taxon>
    </lineage>
</organism>
<dbReference type="Pfam" id="PF22939">
    <property type="entry name" value="WHD_GPIID"/>
    <property type="match status" value="1"/>
</dbReference>
<dbReference type="InterPro" id="IPR027417">
    <property type="entry name" value="P-loop_NTPase"/>
</dbReference>
<evidence type="ECO:0000313" key="6">
    <source>
        <dbReference type="EMBL" id="BCR94302.1"/>
    </source>
</evidence>
<dbReference type="SUPFAM" id="SSF48403">
    <property type="entry name" value="Ankyrin repeat"/>
    <property type="match status" value="2"/>
</dbReference>
<gene>
    <name evidence="6" type="ORF">AKAW2_11348S</name>
</gene>
<dbReference type="EMBL" id="AP024425">
    <property type="protein sequence ID" value="BCR94302.1"/>
    <property type="molecule type" value="Genomic_DNA"/>
</dbReference>
<dbReference type="KEGG" id="aluc:AKAW2_11348S"/>
<dbReference type="Pfam" id="PF12796">
    <property type="entry name" value="Ank_2"/>
    <property type="match status" value="4"/>
</dbReference>
<dbReference type="InterPro" id="IPR050745">
    <property type="entry name" value="Multifunctional_regulatory"/>
</dbReference>
<dbReference type="InterPro" id="IPR036770">
    <property type="entry name" value="Ankyrin_rpt-contain_sf"/>
</dbReference>
<keyword evidence="1" id="KW-0677">Repeat</keyword>
<keyword evidence="2" id="KW-0040">ANK repeat</keyword>
<feature type="compositionally biased region" description="Polar residues" evidence="3">
    <location>
        <begin position="1188"/>
        <end position="1204"/>
    </location>
</feature>
<reference evidence="6" key="1">
    <citation type="submission" date="2021-01" db="EMBL/GenBank/DDBJ databases">
        <authorList>
            <consortium name="Aspergillus luchuensis mut. kawachii IFO 4304 genome sequencing consortium"/>
            <person name="Kazuki M."/>
            <person name="Futagami T."/>
        </authorList>
    </citation>
    <scope>NUCLEOTIDE SEQUENCE</scope>
    <source>
        <strain evidence="6">IFO 4308</strain>
    </source>
</reference>
<dbReference type="PANTHER" id="PTHR24189:SF50">
    <property type="entry name" value="ANKYRIN REPEAT AND SOCS BOX PROTEIN 2"/>
    <property type="match status" value="1"/>
</dbReference>
<dbReference type="Pfam" id="PF24883">
    <property type="entry name" value="NPHP3_N"/>
    <property type="match status" value="1"/>
</dbReference>
<dbReference type="PROSITE" id="PS50088">
    <property type="entry name" value="ANK_REPEAT"/>
    <property type="match status" value="12"/>
</dbReference>
<dbReference type="OrthoDB" id="1577640at2759"/>
<dbReference type="GeneID" id="64955627"/>
<evidence type="ECO:0000313" key="7">
    <source>
        <dbReference type="Proteomes" id="UP000661280"/>
    </source>
</evidence>
<dbReference type="PROSITE" id="PS50297">
    <property type="entry name" value="ANK_REP_REGION"/>
    <property type="match status" value="10"/>
</dbReference>
<evidence type="ECO:0000256" key="1">
    <source>
        <dbReference type="ARBA" id="ARBA00022737"/>
    </source>
</evidence>
<dbReference type="Proteomes" id="UP000661280">
    <property type="component" value="Chromosome 1"/>
</dbReference>
<feature type="domain" description="GPI inositol-deacylase winged helix" evidence="4">
    <location>
        <begin position="468"/>
        <end position="553"/>
    </location>
</feature>
<evidence type="ECO:0000256" key="2">
    <source>
        <dbReference type="ARBA" id="ARBA00023043"/>
    </source>
</evidence>
<dbReference type="Gene3D" id="3.40.50.300">
    <property type="entry name" value="P-loop containing nucleotide triphosphate hydrolases"/>
    <property type="match status" value="1"/>
</dbReference>
<feature type="region of interest" description="Disordered" evidence="3">
    <location>
        <begin position="1163"/>
        <end position="1204"/>
    </location>
</feature>
<accession>A0A7R7W0V2</accession>
<reference evidence="6" key="2">
    <citation type="submission" date="2021-02" db="EMBL/GenBank/DDBJ databases">
        <title>Aspergillus luchuensis mut. kawachii IFO 4304 genome sequence.</title>
        <authorList>
            <person name="Mori K."/>
            <person name="Kadooka C."/>
            <person name="Goto M."/>
            <person name="Futagami T."/>
        </authorList>
    </citation>
    <scope>NUCLEOTIDE SEQUENCE</scope>
    <source>
        <strain evidence="6">IFO 4308</strain>
    </source>
</reference>
<dbReference type="PRINTS" id="PR01415">
    <property type="entry name" value="ANKYRIN"/>
</dbReference>
<feature type="region of interest" description="Disordered" evidence="3">
    <location>
        <begin position="1107"/>
        <end position="1126"/>
    </location>
</feature>
<name>A0A7R7W0V2_ASPKA</name>